<comment type="caution">
    <text evidence="2">The sequence shown here is derived from an EMBL/GenBank/DDBJ whole genome shotgun (WGS) entry which is preliminary data.</text>
</comment>
<dbReference type="AlphaFoldDB" id="A0A438E9M4"/>
<dbReference type="Proteomes" id="UP000288805">
    <property type="component" value="Unassembled WGS sequence"/>
</dbReference>
<reference evidence="2 3" key="1">
    <citation type="journal article" date="2018" name="PLoS Genet.">
        <title>Population sequencing reveals clonal diversity and ancestral inbreeding in the grapevine cultivar Chardonnay.</title>
        <authorList>
            <person name="Roach M.J."/>
            <person name="Johnson D.L."/>
            <person name="Bohlmann J."/>
            <person name="van Vuuren H.J."/>
            <person name="Jones S.J."/>
            <person name="Pretorius I.S."/>
            <person name="Schmidt S.A."/>
            <person name="Borneman A.R."/>
        </authorList>
    </citation>
    <scope>NUCLEOTIDE SEQUENCE [LARGE SCALE GENOMIC DNA]</scope>
    <source>
        <strain evidence="3">cv. Chardonnay</strain>
        <tissue evidence="2">Leaf</tissue>
    </source>
</reference>
<dbReference type="EMBL" id="QGNW01001357">
    <property type="protein sequence ID" value="RVW44344.1"/>
    <property type="molecule type" value="Genomic_DNA"/>
</dbReference>
<gene>
    <name evidence="2" type="ORF">CK203_071057</name>
</gene>
<organism evidence="2 3">
    <name type="scientific">Vitis vinifera</name>
    <name type="common">Grape</name>
    <dbReference type="NCBI Taxonomy" id="29760"/>
    <lineage>
        <taxon>Eukaryota</taxon>
        <taxon>Viridiplantae</taxon>
        <taxon>Streptophyta</taxon>
        <taxon>Embryophyta</taxon>
        <taxon>Tracheophyta</taxon>
        <taxon>Spermatophyta</taxon>
        <taxon>Magnoliopsida</taxon>
        <taxon>eudicotyledons</taxon>
        <taxon>Gunneridae</taxon>
        <taxon>Pentapetalae</taxon>
        <taxon>rosids</taxon>
        <taxon>Vitales</taxon>
        <taxon>Vitaceae</taxon>
        <taxon>Viteae</taxon>
        <taxon>Vitis</taxon>
    </lineage>
</organism>
<sequence>MGELQWARILVRLRGEFRPSVLEIEVEEEVYAVSLWWECRPVLRRNRRHEAGRHSSEVRGEEAPRAGQRVTKEWVSVRFETLNPSDEGTDEQGVGLRPVLDLSPTTRTWASTGKLHSLSPIAGQRRQGGPSFAYSPIVKQRPKFFKGLLPIARSRWKAKGGPKLLNNPRPNNFQETGFLLKCLASSNPHESEPFVAREFEDTRKLQGVVRLTETDRALEEESMRADNTMWLTVYEACNEGLMDVRNLGVIKSSSDKGRGMEGVSDTYDAQVERSEPEGKWKRVAWRSSASSWASPWRGWRRKY</sequence>
<evidence type="ECO:0000313" key="2">
    <source>
        <dbReference type="EMBL" id="RVW44344.1"/>
    </source>
</evidence>
<feature type="region of interest" description="Disordered" evidence="1">
    <location>
        <begin position="48"/>
        <end position="67"/>
    </location>
</feature>
<evidence type="ECO:0000313" key="3">
    <source>
        <dbReference type="Proteomes" id="UP000288805"/>
    </source>
</evidence>
<proteinExistence type="predicted"/>
<feature type="compositionally biased region" description="Basic and acidic residues" evidence="1">
    <location>
        <begin position="52"/>
        <end position="64"/>
    </location>
</feature>
<name>A0A438E9M4_VITVI</name>
<accession>A0A438E9M4</accession>
<evidence type="ECO:0000256" key="1">
    <source>
        <dbReference type="SAM" id="MobiDB-lite"/>
    </source>
</evidence>
<protein>
    <submittedName>
        <fullName evidence="2">Uncharacterized protein</fullName>
    </submittedName>
</protein>